<evidence type="ECO:0000259" key="2">
    <source>
        <dbReference type="Pfam" id="PF02582"/>
    </source>
</evidence>
<evidence type="ECO:0000313" key="4">
    <source>
        <dbReference type="Proteomes" id="UP001472677"/>
    </source>
</evidence>
<proteinExistence type="inferred from homology"/>
<name>A0ABR2FQR1_9ROSI</name>
<dbReference type="PANTHER" id="PTHR16255:SF16">
    <property type="entry name" value="PROTEIN RETARDED ROOT GROWTH, MITOCHONDRIAL"/>
    <property type="match status" value="1"/>
</dbReference>
<dbReference type="InterPro" id="IPR051624">
    <property type="entry name" value="RMD1/Sad1-interacting"/>
</dbReference>
<dbReference type="InterPro" id="IPR003734">
    <property type="entry name" value="DUF155"/>
</dbReference>
<dbReference type="EMBL" id="JBBPBM010000005">
    <property type="protein sequence ID" value="KAK8584383.1"/>
    <property type="molecule type" value="Genomic_DNA"/>
</dbReference>
<dbReference type="Pfam" id="PF02582">
    <property type="entry name" value="DUF155"/>
    <property type="match status" value="1"/>
</dbReference>
<protein>
    <recommendedName>
        <fullName evidence="2">DUF155 domain-containing protein</fullName>
    </recommendedName>
</protein>
<accession>A0ABR2FQR1</accession>
<reference evidence="3 4" key="1">
    <citation type="journal article" date="2024" name="G3 (Bethesda)">
        <title>Genome assembly of Hibiscus sabdariffa L. provides insights into metabolisms of medicinal natural products.</title>
        <authorList>
            <person name="Kim T."/>
        </authorList>
    </citation>
    <scope>NUCLEOTIDE SEQUENCE [LARGE SCALE GENOMIC DNA]</scope>
    <source>
        <strain evidence="3">TK-2024</strain>
        <tissue evidence="3">Old leaves</tissue>
    </source>
</reference>
<keyword evidence="4" id="KW-1185">Reference proteome</keyword>
<feature type="domain" description="DUF155" evidence="2">
    <location>
        <begin position="1"/>
        <end position="93"/>
    </location>
</feature>
<comment type="caution">
    <text evidence="3">The sequence shown here is derived from an EMBL/GenBank/DDBJ whole genome shotgun (WGS) entry which is preliminary data.</text>
</comment>
<dbReference type="PANTHER" id="PTHR16255">
    <property type="entry name" value="REQUIRED FOR MEIOTIC NUCLEAR DIVISION PROTEIN 1 HOMOLOG"/>
    <property type="match status" value="1"/>
</dbReference>
<sequence length="110" mass="12712">MVVFQYGSAVLFNIEDHEVERHLDMVRRHAFGLLTEMRKDDYTVKEQSLLTKDMQGEVDYIVLKTLDTGRIHIIGSVLGQSIALDYFVSQADDCNSARPYWLYGWTPIQV</sequence>
<gene>
    <name evidence="3" type="ORF">V6N12_068627</name>
</gene>
<evidence type="ECO:0000313" key="3">
    <source>
        <dbReference type="EMBL" id="KAK8584383.1"/>
    </source>
</evidence>
<dbReference type="Proteomes" id="UP001472677">
    <property type="component" value="Unassembled WGS sequence"/>
</dbReference>
<organism evidence="3 4">
    <name type="scientific">Hibiscus sabdariffa</name>
    <name type="common">roselle</name>
    <dbReference type="NCBI Taxonomy" id="183260"/>
    <lineage>
        <taxon>Eukaryota</taxon>
        <taxon>Viridiplantae</taxon>
        <taxon>Streptophyta</taxon>
        <taxon>Embryophyta</taxon>
        <taxon>Tracheophyta</taxon>
        <taxon>Spermatophyta</taxon>
        <taxon>Magnoliopsida</taxon>
        <taxon>eudicotyledons</taxon>
        <taxon>Gunneridae</taxon>
        <taxon>Pentapetalae</taxon>
        <taxon>rosids</taxon>
        <taxon>malvids</taxon>
        <taxon>Malvales</taxon>
        <taxon>Malvaceae</taxon>
        <taxon>Malvoideae</taxon>
        <taxon>Hibiscus</taxon>
    </lineage>
</organism>
<evidence type="ECO:0000256" key="1">
    <source>
        <dbReference type="ARBA" id="ARBA00008306"/>
    </source>
</evidence>
<comment type="similarity">
    <text evidence="1">Belongs to the RMD1/sif2 family.</text>
</comment>